<dbReference type="AlphaFoldDB" id="A0AAE3T0X8"/>
<evidence type="ECO:0000313" key="4">
    <source>
        <dbReference type="Proteomes" id="UP001212602"/>
    </source>
</evidence>
<dbReference type="PANTHER" id="PTHR48081:SF33">
    <property type="entry name" value="KYNURENINE FORMAMIDASE"/>
    <property type="match status" value="1"/>
</dbReference>
<keyword evidence="4" id="KW-1185">Reference proteome</keyword>
<comment type="caution">
    <text evidence="3">The sequence shown here is derived from an EMBL/GenBank/DDBJ whole genome shotgun (WGS) entry which is preliminary data.</text>
</comment>
<dbReference type="EMBL" id="JAQIPB010000010">
    <property type="protein sequence ID" value="MDA7418609.1"/>
    <property type="molecule type" value="Genomic_DNA"/>
</dbReference>
<name>A0AAE3T0X8_9BURK</name>
<dbReference type="RefSeq" id="WP_271429817.1">
    <property type="nucleotide sequence ID" value="NZ_JAQIPB010000010.1"/>
</dbReference>
<dbReference type="InterPro" id="IPR049492">
    <property type="entry name" value="BD-FAE-like_dom"/>
</dbReference>
<evidence type="ECO:0000259" key="2">
    <source>
        <dbReference type="Pfam" id="PF20434"/>
    </source>
</evidence>
<dbReference type="Proteomes" id="UP001212602">
    <property type="component" value="Unassembled WGS sequence"/>
</dbReference>
<dbReference type="GO" id="GO:0016787">
    <property type="term" value="F:hydrolase activity"/>
    <property type="evidence" value="ECO:0007669"/>
    <property type="project" value="UniProtKB-KW"/>
</dbReference>
<proteinExistence type="predicted"/>
<dbReference type="PANTHER" id="PTHR48081">
    <property type="entry name" value="AB HYDROLASE SUPERFAMILY PROTEIN C4A8.06C"/>
    <property type="match status" value="1"/>
</dbReference>
<dbReference type="SUPFAM" id="SSF53474">
    <property type="entry name" value="alpha/beta-Hydrolases"/>
    <property type="match status" value="1"/>
</dbReference>
<protein>
    <submittedName>
        <fullName evidence="3">Alpha/beta hydrolase</fullName>
    </submittedName>
</protein>
<organism evidence="3 4">
    <name type="scientific">Xenophilus arseniciresistens</name>
    <dbReference type="NCBI Taxonomy" id="1283306"/>
    <lineage>
        <taxon>Bacteria</taxon>
        <taxon>Pseudomonadati</taxon>
        <taxon>Pseudomonadota</taxon>
        <taxon>Betaproteobacteria</taxon>
        <taxon>Burkholderiales</taxon>
        <taxon>Comamonadaceae</taxon>
        <taxon>Xenophilus</taxon>
    </lineage>
</organism>
<dbReference type="Gene3D" id="3.40.50.1820">
    <property type="entry name" value="alpha/beta hydrolase"/>
    <property type="match status" value="1"/>
</dbReference>
<keyword evidence="1 3" id="KW-0378">Hydrolase</keyword>
<gene>
    <name evidence="3" type="ORF">PGB34_19740</name>
</gene>
<reference evidence="3" key="1">
    <citation type="submission" date="2023-01" db="EMBL/GenBank/DDBJ databases">
        <title>Xenophilus mangrovi sp. nov., isolated from soil of Mangrove nature reserve.</title>
        <authorList>
            <person name="Xu S."/>
            <person name="Liu Z."/>
            <person name="Xu Y."/>
        </authorList>
    </citation>
    <scope>NUCLEOTIDE SEQUENCE</scope>
    <source>
        <strain evidence="3">YW8</strain>
    </source>
</reference>
<accession>A0AAE3T0X8</accession>
<dbReference type="InterPro" id="IPR029058">
    <property type="entry name" value="AB_hydrolase_fold"/>
</dbReference>
<sequence>MTPFAFPHGFDSQAAIDAAYNPSLIVVDPVAERAHFEARSDEARRVLSCQLNVPFGPTLDETLDIFPAAQPGAPVFVFIHGGYWRAGTAADYSSVALGLQPLGITTVVVNYALCPKVRLDEIVRQVRAALAWVLRNIAAHGGDAARVAIGGHSAGGHLGAMALLTDWAGDYGLDADPFVGALLVSGLYDLAPLRYSYLQPMIQLDEALVRELSPLHQVRPCATPVVLTWGKLEQDAFAHQSQRFQAAWAQAGNRAELVPQADANHFSAIHGFEQPGSPLARAVQRLLGRARPD</sequence>
<dbReference type="InterPro" id="IPR050300">
    <property type="entry name" value="GDXG_lipolytic_enzyme"/>
</dbReference>
<feature type="domain" description="BD-FAE-like" evidence="2">
    <location>
        <begin position="69"/>
        <end position="165"/>
    </location>
</feature>
<evidence type="ECO:0000313" key="3">
    <source>
        <dbReference type="EMBL" id="MDA7418609.1"/>
    </source>
</evidence>
<dbReference type="Pfam" id="PF20434">
    <property type="entry name" value="BD-FAE"/>
    <property type="match status" value="1"/>
</dbReference>
<evidence type="ECO:0000256" key="1">
    <source>
        <dbReference type="ARBA" id="ARBA00022801"/>
    </source>
</evidence>